<gene>
    <name evidence="3" type="ORF">H9660_12470</name>
</gene>
<dbReference type="SUPFAM" id="SSF55073">
    <property type="entry name" value="Nucleotide cyclase"/>
    <property type="match status" value="1"/>
</dbReference>
<dbReference type="PANTHER" id="PTHR45138:SF9">
    <property type="entry name" value="DIGUANYLATE CYCLASE DGCM-RELATED"/>
    <property type="match status" value="1"/>
</dbReference>
<dbReference type="Gene3D" id="1.25.40.10">
    <property type="entry name" value="Tetratricopeptide repeat domain"/>
    <property type="match status" value="2"/>
</dbReference>
<dbReference type="InterPro" id="IPR043128">
    <property type="entry name" value="Rev_trsase/Diguanyl_cyclase"/>
</dbReference>
<evidence type="ECO:0000259" key="2">
    <source>
        <dbReference type="PROSITE" id="PS50887"/>
    </source>
</evidence>
<dbReference type="InterPro" id="IPR000160">
    <property type="entry name" value="GGDEF_dom"/>
</dbReference>
<evidence type="ECO:0000313" key="4">
    <source>
        <dbReference type="Proteomes" id="UP000640335"/>
    </source>
</evidence>
<dbReference type="PROSITE" id="PS50005">
    <property type="entry name" value="TPR"/>
    <property type="match status" value="1"/>
</dbReference>
<dbReference type="EMBL" id="JACSQZ010000052">
    <property type="protein sequence ID" value="MBD7915961.1"/>
    <property type="molecule type" value="Genomic_DNA"/>
</dbReference>
<protein>
    <submittedName>
        <fullName evidence="3">GGDEF domain-containing protein</fullName>
    </submittedName>
</protein>
<keyword evidence="1" id="KW-0802">TPR repeat</keyword>
<sequence>MERNGVSDLDSVFKNLMIDEMYIRKVEIDILSLDLIEGKRILKEIINFTKENNLKYAYAWSIFNIGKLYNQEEAYECADMIFKEAYDVFEENNDINGVLSAIGGFIATKCMMQKYKEAIEWGIKGIDMAEKHKNIERLLAIKGNISKLYMEIEQYDKALEVLIETDEIPLVGNISNRMVLNINRVTCEIEENKLDKALQNLESIKSYVDNIPIFNVKWLIEKSKISARQGKLKEAENEILKAFDISEELNLYEIIDEVKIYLSDIYFYKKEYYKVIDILKSIEKNIERSNILRLRTKLYNDLNISYKEINDYKNAYNYFEKYVSLKDEIKNIQNTTEVSLLDAKKEYMSKKDYKLLYEENKLMLEIGKKIISSITLGDIFKVISREINKVIKHDGIEIVAYDNKSKSYKIELAIEENNVVELKESKILDDTLIKYSIDNKEEIIINDIFKEYYHYIKDIERYNKFVAERYPKWKNESNSNSAMIIPIIIKNNVIGCISVYSYESNAYAMKDLVRFKILSAYIGIALENSKLYKEVEYNANYDALTNIYNRRRSIYKINKIRNNIDKISGKYYLAMIDIDNFKKINDVYGHNAGDKILVEVSKLIKENIDKKDILGRYGGEEFILVFDGKNDYIKILEDIRIKIENLKIKYQDSLISVTVSIGVEELYDSSRTLEENVSIADKKLYKAKNTTKNLVVY</sequence>
<dbReference type="InterPro" id="IPR011990">
    <property type="entry name" value="TPR-like_helical_dom_sf"/>
</dbReference>
<dbReference type="SMART" id="SM00267">
    <property type="entry name" value="GGDEF"/>
    <property type="match status" value="1"/>
</dbReference>
<dbReference type="SUPFAM" id="SSF48452">
    <property type="entry name" value="TPR-like"/>
    <property type="match status" value="2"/>
</dbReference>
<name>A0ABR8Q6A2_9CLOT</name>
<dbReference type="Gene3D" id="3.30.70.270">
    <property type="match status" value="1"/>
</dbReference>
<comment type="caution">
    <text evidence="3">The sequence shown here is derived from an EMBL/GenBank/DDBJ whole genome shotgun (WGS) entry which is preliminary data.</text>
</comment>
<feature type="domain" description="GGDEF" evidence="2">
    <location>
        <begin position="569"/>
        <end position="697"/>
    </location>
</feature>
<reference evidence="3 4" key="1">
    <citation type="submission" date="2020-08" db="EMBL/GenBank/DDBJ databases">
        <title>A Genomic Blueprint of the Chicken Gut Microbiome.</title>
        <authorList>
            <person name="Gilroy R."/>
            <person name="Ravi A."/>
            <person name="Getino M."/>
            <person name="Pursley I."/>
            <person name="Horton D.L."/>
            <person name="Alikhan N.-F."/>
            <person name="Baker D."/>
            <person name="Gharbi K."/>
            <person name="Hall N."/>
            <person name="Watson M."/>
            <person name="Adriaenssens E.M."/>
            <person name="Foster-Nyarko E."/>
            <person name="Jarju S."/>
            <person name="Secka A."/>
            <person name="Antonio M."/>
            <person name="Oren A."/>
            <person name="Chaudhuri R."/>
            <person name="La Ragione R.M."/>
            <person name="Hildebrand F."/>
            <person name="Pallen M.J."/>
        </authorList>
    </citation>
    <scope>NUCLEOTIDE SEQUENCE [LARGE SCALE GENOMIC DNA]</scope>
    <source>
        <strain evidence="3 4">Sa3CUN1</strain>
    </source>
</reference>
<dbReference type="CDD" id="cd01949">
    <property type="entry name" value="GGDEF"/>
    <property type="match status" value="1"/>
</dbReference>
<dbReference type="Pfam" id="PF13185">
    <property type="entry name" value="GAF_2"/>
    <property type="match status" value="1"/>
</dbReference>
<dbReference type="Pfam" id="PF00990">
    <property type="entry name" value="GGDEF"/>
    <property type="match status" value="1"/>
</dbReference>
<evidence type="ECO:0000256" key="1">
    <source>
        <dbReference type="PROSITE-ProRule" id="PRU00339"/>
    </source>
</evidence>
<feature type="repeat" description="TPR" evidence="1">
    <location>
        <begin position="296"/>
        <end position="329"/>
    </location>
</feature>
<dbReference type="InterPro" id="IPR029016">
    <property type="entry name" value="GAF-like_dom_sf"/>
</dbReference>
<dbReference type="NCBIfam" id="TIGR00254">
    <property type="entry name" value="GGDEF"/>
    <property type="match status" value="1"/>
</dbReference>
<dbReference type="InterPro" id="IPR050469">
    <property type="entry name" value="Diguanylate_Cyclase"/>
</dbReference>
<keyword evidence="4" id="KW-1185">Reference proteome</keyword>
<dbReference type="SMART" id="SM00065">
    <property type="entry name" value="GAF"/>
    <property type="match status" value="1"/>
</dbReference>
<dbReference type="Gene3D" id="3.30.450.40">
    <property type="match status" value="1"/>
</dbReference>
<dbReference type="InterPro" id="IPR003018">
    <property type="entry name" value="GAF"/>
</dbReference>
<dbReference type="PROSITE" id="PS50887">
    <property type="entry name" value="GGDEF"/>
    <property type="match status" value="1"/>
</dbReference>
<evidence type="ECO:0000313" key="3">
    <source>
        <dbReference type="EMBL" id="MBD7915961.1"/>
    </source>
</evidence>
<organism evidence="3 4">
    <name type="scientific">Clostridium gallinarum</name>
    <dbReference type="NCBI Taxonomy" id="2762246"/>
    <lineage>
        <taxon>Bacteria</taxon>
        <taxon>Bacillati</taxon>
        <taxon>Bacillota</taxon>
        <taxon>Clostridia</taxon>
        <taxon>Eubacteriales</taxon>
        <taxon>Clostridiaceae</taxon>
        <taxon>Clostridium</taxon>
    </lineage>
</organism>
<dbReference type="SUPFAM" id="SSF55781">
    <property type="entry name" value="GAF domain-like"/>
    <property type="match status" value="1"/>
</dbReference>
<dbReference type="Proteomes" id="UP000640335">
    <property type="component" value="Unassembled WGS sequence"/>
</dbReference>
<proteinExistence type="predicted"/>
<dbReference type="InterPro" id="IPR029787">
    <property type="entry name" value="Nucleotide_cyclase"/>
</dbReference>
<dbReference type="PANTHER" id="PTHR45138">
    <property type="entry name" value="REGULATORY COMPONENTS OF SENSORY TRANSDUCTION SYSTEM"/>
    <property type="match status" value="1"/>
</dbReference>
<dbReference type="RefSeq" id="WP_191750711.1">
    <property type="nucleotide sequence ID" value="NZ_JACSQZ010000052.1"/>
</dbReference>
<dbReference type="InterPro" id="IPR019734">
    <property type="entry name" value="TPR_rpt"/>
</dbReference>
<accession>A0ABR8Q6A2</accession>